<dbReference type="AlphaFoldDB" id="A0A424Z2U1"/>
<evidence type="ECO:0000313" key="7">
    <source>
        <dbReference type="EMBL" id="RQD88536.1"/>
    </source>
</evidence>
<evidence type="ECO:0000256" key="4">
    <source>
        <dbReference type="PIRSR" id="PIRSR603782-2"/>
    </source>
</evidence>
<protein>
    <submittedName>
        <fullName evidence="7">SCO family protein</fullName>
    </submittedName>
</protein>
<dbReference type="SUPFAM" id="SSF52833">
    <property type="entry name" value="Thioredoxin-like"/>
    <property type="match status" value="1"/>
</dbReference>
<sequence>MKKSIILLILMLIASIIVIFFFLKNQENPYDFNLKSSFKENTTLEDFKGKKLIVYFGYTFCPDICPATLSLLAKILKDINNDNIHLLFISLDLNRDSNINNTDEWLRYFYPKANALIAKDESTLQKLAKRYNVHYQKIDLKDPIMKYTIAHSNELFLIDENSKFYKSINDLNPQEMLKEIKDFLNLNP</sequence>
<accession>A0A424Z2U1</accession>
<feature type="binding site" evidence="3">
    <location>
        <position position="61"/>
    </location>
    <ligand>
        <name>Cu cation</name>
        <dbReference type="ChEBI" id="CHEBI:23378"/>
    </ligand>
</feature>
<gene>
    <name evidence="7" type="ORF">DZD40_01325</name>
</gene>
<dbReference type="EMBL" id="QURW01000002">
    <property type="protein sequence ID" value="RQD88536.1"/>
    <property type="molecule type" value="Genomic_DNA"/>
</dbReference>
<evidence type="ECO:0000256" key="5">
    <source>
        <dbReference type="SAM" id="Phobius"/>
    </source>
</evidence>
<dbReference type="PROSITE" id="PS51352">
    <property type="entry name" value="THIOREDOXIN_2"/>
    <property type="match status" value="1"/>
</dbReference>
<dbReference type="CDD" id="cd02968">
    <property type="entry name" value="SCO"/>
    <property type="match status" value="1"/>
</dbReference>
<dbReference type="InterPro" id="IPR036249">
    <property type="entry name" value="Thioredoxin-like_sf"/>
</dbReference>
<keyword evidence="4" id="KW-1015">Disulfide bond</keyword>
<evidence type="ECO:0000259" key="6">
    <source>
        <dbReference type="PROSITE" id="PS51352"/>
    </source>
</evidence>
<dbReference type="STRING" id="1813019.A2J15_02970"/>
<feature type="disulfide bond" description="Redox-active" evidence="4">
    <location>
        <begin position="61"/>
        <end position="65"/>
    </location>
</feature>
<keyword evidence="5" id="KW-0812">Transmembrane</keyword>
<feature type="transmembrane region" description="Helical" evidence="5">
    <location>
        <begin position="5"/>
        <end position="23"/>
    </location>
</feature>
<dbReference type="Gene3D" id="3.40.30.10">
    <property type="entry name" value="Glutaredoxin"/>
    <property type="match status" value="1"/>
</dbReference>
<comment type="caution">
    <text evidence="7">The sequence shown here is derived from an EMBL/GenBank/DDBJ whole genome shotgun (WGS) entry which is preliminary data.</text>
</comment>
<dbReference type="Pfam" id="PF02630">
    <property type="entry name" value="SCO1-SenC"/>
    <property type="match status" value="1"/>
</dbReference>
<dbReference type="GO" id="GO:0046872">
    <property type="term" value="F:metal ion binding"/>
    <property type="evidence" value="ECO:0007669"/>
    <property type="project" value="UniProtKB-KW"/>
</dbReference>
<keyword evidence="5" id="KW-0472">Membrane</keyword>
<keyword evidence="3" id="KW-0479">Metal-binding</keyword>
<dbReference type="InterPro" id="IPR013766">
    <property type="entry name" value="Thioredoxin_domain"/>
</dbReference>
<evidence type="ECO:0000256" key="2">
    <source>
        <dbReference type="ARBA" id="ARBA00023008"/>
    </source>
</evidence>
<feature type="domain" description="Thioredoxin" evidence="6">
    <location>
        <begin position="23"/>
        <end position="185"/>
    </location>
</feature>
<keyword evidence="5" id="KW-1133">Transmembrane helix</keyword>
<dbReference type="PANTHER" id="PTHR12151">
    <property type="entry name" value="ELECTRON TRANSPORT PROTIN SCO1/SENC FAMILY MEMBER"/>
    <property type="match status" value="1"/>
</dbReference>
<dbReference type="Proteomes" id="UP000286095">
    <property type="component" value="Unassembled WGS sequence"/>
</dbReference>
<evidence type="ECO:0000256" key="3">
    <source>
        <dbReference type="PIRSR" id="PIRSR603782-1"/>
    </source>
</evidence>
<reference evidence="7 8" key="1">
    <citation type="submission" date="2018-08" db="EMBL/GenBank/DDBJ databases">
        <title>Survival mechanisms of Campylobacter hepaticus identified by genomic analysis and comparative transcriptomic analysis of in vivo and in vitro derived bacteria.</title>
        <authorList>
            <person name="Van T.T.H."/>
            <person name="Moore R.J."/>
        </authorList>
    </citation>
    <scope>NUCLEOTIDE SEQUENCE [LARGE SCALE GENOMIC DNA]</scope>
    <source>
        <strain evidence="7 8">54L</strain>
    </source>
</reference>
<keyword evidence="2 3" id="KW-0186">Copper</keyword>
<proteinExistence type="inferred from homology"/>
<name>A0A424Z2U1_9BACT</name>
<evidence type="ECO:0000256" key="1">
    <source>
        <dbReference type="ARBA" id="ARBA00010996"/>
    </source>
</evidence>
<feature type="binding site" evidence="3">
    <location>
        <position position="65"/>
    </location>
    <ligand>
        <name>Cu cation</name>
        <dbReference type="ChEBI" id="CHEBI:23378"/>
    </ligand>
</feature>
<comment type="similarity">
    <text evidence="1">Belongs to the SCO1/2 family.</text>
</comment>
<dbReference type="RefSeq" id="WP_124134601.1">
    <property type="nucleotide sequence ID" value="NZ_QURW01000002.1"/>
</dbReference>
<feature type="binding site" evidence="3">
    <location>
        <position position="151"/>
    </location>
    <ligand>
        <name>Cu cation</name>
        <dbReference type="ChEBI" id="CHEBI:23378"/>
    </ligand>
</feature>
<dbReference type="PANTHER" id="PTHR12151:SF25">
    <property type="entry name" value="LINALOOL DEHYDRATASE_ISOMERASE DOMAIN-CONTAINING PROTEIN"/>
    <property type="match status" value="1"/>
</dbReference>
<dbReference type="InterPro" id="IPR003782">
    <property type="entry name" value="SCO1/SenC"/>
</dbReference>
<evidence type="ECO:0000313" key="8">
    <source>
        <dbReference type="Proteomes" id="UP000286095"/>
    </source>
</evidence>
<organism evidence="7 8">
    <name type="scientific">Campylobacter hepaticus</name>
    <dbReference type="NCBI Taxonomy" id="1813019"/>
    <lineage>
        <taxon>Bacteria</taxon>
        <taxon>Pseudomonadati</taxon>
        <taxon>Campylobacterota</taxon>
        <taxon>Epsilonproteobacteria</taxon>
        <taxon>Campylobacterales</taxon>
        <taxon>Campylobacteraceae</taxon>
        <taxon>Campylobacter</taxon>
    </lineage>
</organism>